<dbReference type="InterPro" id="IPR001368">
    <property type="entry name" value="TNFR/NGFR_Cys_rich_reg"/>
</dbReference>
<feature type="domain" description="TNFR-Cys" evidence="2">
    <location>
        <begin position="93"/>
        <end position="130"/>
    </location>
</feature>
<protein>
    <recommendedName>
        <fullName evidence="2">TNFR-Cys domain-containing protein</fullName>
    </recommendedName>
</protein>
<dbReference type="SMART" id="SM00208">
    <property type="entry name" value="TNFR"/>
    <property type="match status" value="1"/>
</dbReference>
<evidence type="ECO:0000313" key="3">
    <source>
        <dbReference type="EMBL" id="CAG9802768.1"/>
    </source>
</evidence>
<keyword evidence="4" id="KW-1185">Reference proteome</keyword>
<dbReference type="EMBL" id="OU895878">
    <property type="protein sequence ID" value="CAG9802768.1"/>
    <property type="molecule type" value="Genomic_DNA"/>
</dbReference>
<keyword evidence="1" id="KW-0472">Membrane</keyword>
<keyword evidence="1" id="KW-0812">Transmembrane</keyword>
<gene>
    <name evidence="3" type="ORF">CHIRRI_LOCUS5673</name>
</gene>
<feature type="transmembrane region" description="Helical" evidence="1">
    <location>
        <begin position="187"/>
        <end position="212"/>
    </location>
</feature>
<reference evidence="3" key="1">
    <citation type="submission" date="2022-01" db="EMBL/GenBank/DDBJ databases">
        <authorList>
            <person name="King R."/>
        </authorList>
    </citation>
    <scope>NUCLEOTIDE SEQUENCE</scope>
</reference>
<sequence>MFEIHFKEYYFKLTIQNAMKVIGGNTLEYKLVAETMDECEKCTKNNSKNYENSSHQRHRKEYHHHYSHPRIIKVLIVLLVLSSFPLTIANSICRHHEYWDSNLDECVPCTRCNRHQIVIRPCQRHLDTICRPINSVDIDWNKSMIIATDKTLVRKEHQRMMSTMESLSASEESESREQEMLLWDWQLVTLILAIAACFLFFAVTAIISLNYVRQWRKIKKQFDTDIEQLSQQLMARLAVPPTESSTIFIDDPTTRNSRFGPRQIEVCCVYLDDILDGKESLNNSLEKKSPPIKKMPTGNVYIEE</sequence>
<dbReference type="Pfam" id="PF00020">
    <property type="entry name" value="TNFR_c6"/>
    <property type="match status" value="1"/>
</dbReference>
<dbReference type="OrthoDB" id="6126731at2759"/>
<keyword evidence="1" id="KW-1133">Transmembrane helix</keyword>
<accession>A0A9N9RQ82</accession>
<proteinExistence type="predicted"/>
<reference evidence="3" key="2">
    <citation type="submission" date="2022-10" db="EMBL/GenBank/DDBJ databases">
        <authorList>
            <consortium name="ENA_rothamsted_submissions"/>
            <consortium name="culmorum"/>
            <person name="King R."/>
        </authorList>
    </citation>
    <scope>NUCLEOTIDE SEQUENCE</scope>
</reference>
<evidence type="ECO:0000313" key="4">
    <source>
        <dbReference type="Proteomes" id="UP001153620"/>
    </source>
</evidence>
<dbReference type="AlphaFoldDB" id="A0A9N9RQ82"/>
<dbReference type="Proteomes" id="UP001153620">
    <property type="component" value="Chromosome 2"/>
</dbReference>
<dbReference type="PROSITE" id="PS00652">
    <property type="entry name" value="TNFR_NGFR_1"/>
    <property type="match status" value="1"/>
</dbReference>
<evidence type="ECO:0000259" key="2">
    <source>
        <dbReference type="PROSITE" id="PS00652"/>
    </source>
</evidence>
<organism evidence="3 4">
    <name type="scientific">Chironomus riparius</name>
    <dbReference type="NCBI Taxonomy" id="315576"/>
    <lineage>
        <taxon>Eukaryota</taxon>
        <taxon>Metazoa</taxon>
        <taxon>Ecdysozoa</taxon>
        <taxon>Arthropoda</taxon>
        <taxon>Hexapoda</taxon>
        <taxon>Insecta</taxon>
        <taxon>Pterygota</taxon>
        <taxon>Neoptera</taxon>
        <taxon>Endopterygota</taxon>
        <taxon>Diptera</taxon>
        <taxon>Nematocera</taxon>
        <taxon>Chironomoidea</taxon>
        <taxon>Chironomidae</taxon>
        <taxon>Chironominae</taxon>
        <taxon>Chironomus</taxon>
    </lineage>
</organism>
<dbReference type="Gene3D" id="2.10.50.10">
    <property type="entry name" value="Tumor Necrosis Factor Receptor, subunit A, domain 2"/>
    <property type="match status" value="1"/>
</dbReference>
<feature type="transmembrane region" description="Helical" evidence="1">
    <location>
        <begin position="71"/>
        <end position="92"/>
    </location>
</feature>
<name>A0A9N9RQ82_9DIPT</name>
<evidence type="ECO:0000256" key="1">
    <source>
        <dbReference type="SAM" id="Phobius"/>
    </source>
</evidence>